<organism evidence="1 2">
    <name type="scientific">Gossypium arboreum</name>
    <name type="common">Tree cotton</name>
    <name type="synonym">Gossypium nanking</name>
    <dbReference type="NCBI Taxonomy" id="29729"/>
    <lineage>
        <taxon>Eukaryota</taxon>
        <taxon>Viridiplantae</taxon>
        <taxon>Streptophyta</taxon>
        <taxon>Embryophyta</taxon>
        <taxon>Tracheophyta</taxon>
        <taxon>Spermatophyta</taxon>
        <taxon>Magnoliopsida</taxon>
        <taxon>eudicotyledons</taxon>
        <taxon>Gunneridae</taxon>
        <taxon>Pentapetalae</taxon>
        <taxon>rosids</taxon>
        <taxon>malvids</taxon>
        <taxon>Malvales</taxon>
        <taxon>Malvaceae</taxon>
        <taxon>Malvoideae</taxon>
        <taxon>Gossypium</taxon>
    </lineage>
</organism>
<dbReference type="PANTHER" id="PTHR33116">
    <property type="entry name" value="REVERSE TRANSCRIPTASE ZINC-BINDING DOMAIN-CONTAINING PROTEIN-RELATED-RELATED"/>
    <property type="match status" value="1"/>
</dbReference>
<proteinExistence type="predicted"/>
<dbReference type="Proteomes" id="UP001358586">
    <property type="component" value="Chromosome 7"/>
</dbReference>
<gene>
    <name evidence="1" type="ORF">PVK06_022722</name>
</gene>
<comment type="caution">
    <text evidence="1">The sequence shown here is derived from an EMBL/GenBank/DDBJ whole genome shotgun (WGS) entry which is preliminary data.</text>
</comment>
<dbReference type="PANTHER" id="PTHR33116:SF86">
    <property type="entry name" value="REVERSE TRANSCRIPTASE DOMAIN-CONTAINING PROTEIN"/>
    <property type="match status" value="1"/>
</dbReference>
<name>A0ABR0P9B7_GOSAR</name>
<sequence length="177" mass="20396">MGCFLLPKSACEDMEQIIAKFWWQKGQGKRGIHWCSWSNLCELKEFGGLGYRSFVKFNLALLAKQGWRLIENPKSLLTQNLRAKYFPNSDFLNSELRNSPSYTRKSIWAAKGLLKSGLCWRVGNGRNIRIETDVWVPNANNLYIKQKVRGPNLVMVANLIDSNTSSWKSELIKNTFF</sequence>
<evidence type="ECO:0000313" key="2">
    <source>
        <dbReference type="Proteomes" id="UP001358586"/>
    </source>
</evidence>
<reference evidence="1 2" key="1">
    <citation type="submission" date="2023-03" db="EMBL/GenBank/DDBJ databases">
        <title>WGS of Gossypium arboreum.</title>
        <authorList>
            <person name="Yu D."/>
        </authorList>
    </citation>
    <scope>NUCLEOTIDE SEQUENCE [LARGE SCALE GENOMIC DNA]</scope>
    <source>
        <tissue evidence="1">Leaf</tissue>
    </source>
</reference>
<accession>A0ABR0P9B7</accession>
<dbReference type="EMBL" id="JARKNE010000007">
    <property type="protein sequence ID" value="KAK5817794.1"/>
    <property type="molecule type" value="Genomic_DNA"/>
</dbReference>
<evidence type="ECO:0000313" key="1">
    <source>
        <dbReference type="EMBL" id="KAK5817794.1"/>
    </source>
</evidence>
<protein>
    <submittedName>
        <fullName evidence="1">Uncharacterized protein</fullName>
    </submittedName>
</protein>
<keyword evidence="2" id="KW-1185">Reference proteome</keyword>